<dbReference type="Gene3D" id="2.40.340.10">
    <property type="entry name" value="MoeA, C-terminal, domain IV"/>
    <property type="match status" value="1"/>
</dbReference>
<evidence type="ECO:0000256" key="7">
    <source>
        <dbReference type="RuleBase" id="RU365090"/>
    </source>
</evidence>
<keyword evidence="4 7" id="KW-0500">Molybdenum</keyword>
<keyword evidence="7" id="KW-0460">Magnesium</keyword>
<dbReference type="InterPro" id="IPR038987">
    <property type="entry name" value="MoeA-like"/>
</dbReference>
<keyword evidence="7" id="KW-0808">Transferase</keyword>
<evidence type="ECO:0000256" key="1">
    <source>
        <dbReference type="ARBA" id="ARBA00002901"/>
    </source>
</evidence>
<keyword evidence="5 7" id="KW-0501">Molybdenum cofactor biosynthesis</keyword>
<dbReference type="InterPro" id="IPR008284">
    <property type="entry name" value="MoCF_biosynth_CS"/>
</dbReference>
<evidence type="ECO:0000256" key="4">
    <source>
        <dbReference type="ARBA" id="ARBA00022505"/>
    </source>
</evidence>
<dbReference type="SUPFAM" id="SSF53218">
    <property type="entry name" value="Molybdenum cofactor biosynthesis proteins"/>
    <property type="match status" value="1"/>
</dbReference>
<evidence type="ECO:0000256" key="6">
    <source>
        <dbReference type="ARBA" id="ARBA00047317"/>
    </source>
</evidence>
<evidence type="ECO:0000256" key="3">
    <source>
        <dbReference type="ARBA" id="ARBA00010763"/>
    </source>
</evidence>
<dbReference type="SUPFAM" id="SSF63867">
    <property type="entry name" value="MoeA C-terminal domain-like"/>
    <property type="match status" value="1"/>
</dbReference>
<reference evidence="10" key="1">
    <citation type="journal article" date="2019" name="Int. J. Syst. Evol. Microbiol.">
        <title>The Global Catalogue of Microorganisms (GCM) 10K type strain sequencing project: providing services to taxonomists for standard genome sequencing and annotation.</title>
        <authorList>
            <consortium name="The Broad Institute Genomics Platform"/>
            <consortium name="The Broad Institute Genome Sequencing Center for Infectious Disease"/>
            <person name="Wu L."/>
            <person name="Ma J."/>
        </authorList>
    </citation>
    <scope>NUCLEOTIDE SEQUENCE [LARGE SCALE GENOMIC DNA]</scope>
    <source>
        <strain evidence="10">JCM 13850</strain>
    </source>
</reference>
<comment type="caution">
    <text evidence="9">The sequence shown here is derived from an EMBL/GenBank/DDBJ whole genome shotgun (WGS) entry which is preliminary data.</text>
</comment>
<dbReference type="InterPro" id="IPR036688">
    <property type="entry name" value="MoeA_C_domain_IV_sf"/>
</dbReference>
<feature type="domain" description="MoaB/Mog" evidence="8">
    <location>
        <begin position="181"/>
        <end position="318"/>
    </location>
</feature>
<comment type="pathway">
    <text evidence="2 7">Cofactor biosynthesis; molybdopterin biosynthesis.</text>
</comment>
<name>A0ABP5M5P0_9ACTN</name>
<evidence type="ECO:0000313" key="10">
    <source>
        <dbReference type="Proteomes" id="UP001501020"/>
    </source>
</evidence>
<protein>
    <recommendedName>
        <fullName evidence="7">Molybdopterin molybdenumtransferase</fullName>
        <ecNumber evidence="7">2.10.1.1</ecNumber>
    </recommendedName>
</protein>
<dbReference type="Gene3D" id="2.170.190.11">
    <property type="entry name" value="Molybdopterin biosynthesis moea protein, domain 3"/>
    <property type="match status" value="1"/>
</dbReference>
<organism evidence="9 10">
    <name type="scientific">Actinomadura napierensis</name>
    <dbReference type="NCBI Taxonomy" id="267854"/>
    <lineage>
        <taxon>Bacteria</taxon>
        <taxon>Bacillati</taxon>
        <taxon>Actinomycetota</taxon>
        <taxon>Actinomycetes</taxon>
        <taxon>Streptosporangiales</taxon>
        <taxon>Thermomonosporaceae</taxon>
        <taxon>Actinomadura</taxon>
    </lineage>
</organism>
<dbReference type="InterPro" id="IPR036425">
    <property type="entry name" value="MoaB/Mog-like_dom_sf"/>
</dbReference>
<comment type="function">
    <text evidence="1 7">Catalyzes the insertion of molybdate into adenylated molybdopterin with the concomitant release of AMP.</text>
</comment>
<dbReference type="NCBIfam" id="TIGR00177">
    <property type="entry name" value="molyb_syn"/>
    <property type="match status" value="1"/>
</dbReference>
<dbReference type="InterPro" id="IPR001453">
    <property type="entry name" value="MoaB/Mog_dom"/>
</dbReference>
<comment type="cofactor">
    <cofactor evidence="7">
        <name>Mg(2+)</name>
        <dbReference type="ChEBI" id="CHEBI:18420"/>
    </cofactor>
</comment>
<sequence length="403" mass="41918">MGMRTVDEHLTEILGSVAALPPLDLALLEAQGTVLAEPVSAPVPLPPFDNSAMDGYAVVAADVAGATEAEPVTLPVVGDIVAGDPAVSAIRTGLTARIMTGAPLPAGADAVIPVEWTDGGAATVRITRPAPVGNYIRRSGEDVLAGQTVVEAGTRLGARQLGMVAAVGHSRVVVRPRPRVVVVSTGDELQEPGSQLALGQIWESNSYMLTAAVVEAGGVGYRQATVHDEPAKVMEMLEDQLSRADAIITSGGVSMGTRDVVKELLSGTGTVDFHKVRMRPGKPQGFGLLEGTPVFTLPGNPVSAYVSFQVFVRPALRAMQGLPPEPFPAVSAVLAEDVKSPAGLRHFLRGRLSFNRGHYTVAPAETQGSHQLGSLAMANALIMLPEDAEALPAGSHVDVMRLP</sequence>
<evidence type="ECO:0000313" key="9">
    <source>
        <dbReference type="EMBL" id="GAA2159559.1"/>
    </source>
</evidence>
<dbReference type="Pfam" id="PF03453">
    <property type="entry name" value="MoeA_N"/>
    <property type="match status" value="1"/>
</dbReference>
<dbReference type="Gene3D" id="3.90.105.10">
    <property type="entry name" value="Molybdopterin biosynthesis moea protein, domain 2"/>
    <property type="match status" value="1"/>
</dbReference>
<dbReference type="SUPFAM" id="SSF63882">
    <property type="entry name" value="MoeA N-terminal region -like"/>
    <property type="match status" value="1"/>
</dbReference>
<dbReference type="EC" id="2.10.1.1" evidence="7"/>
<dbReference type="Gene3D" id="3.40.980.10">
    <property type="entry name" value="MoaB/Mog-like domain"/>
    <property type="match status" value="1"/>
</dbReference>
<evidence type="ECO:0000259" key="8">
    <source>
        <dbReference type="SMART" id="SM00852"/>
    </source>
</evidence>
<dbReference type="SMART" id="SM00852">
    <property type="entry name" value="MoCF_biosynth"/>
    <property type="match status" value="1"/>
</dbReference>
<dbReference type="NCBIfam" id="NF045515">
    <property type="entry name" value="Glp_gephyrin"/>
    <property type="match status" value="1"/>
</dbReference>
<dbReference type="EMBL" id="BAAAMR010000086">
    <property type="protein sequence ID" value="GAA2159559.1"/>
    <property type="molecule type" value="Genomic_DNA"/>
</dbReference>
<comment type="catalytic activity">
    <reaction evidence="6">
        <text>adenylyl-molybdopterin + molybdate = Mo-molybdopterin + AMP + H(+)</text>
        <dbReference type="Rhea" id="RHEA:35047"/>
        <dbReference type="ChEBI" id="CHEBI:15378"/>
        <dbReference type="ChEBI" id="CHEBI:36264"/>
        <dbReference type="ChEBI" id="CHEBI:62727"/>
        <dbReference type="ChEBI" id="CHEBI:71302"/>
        <dbReference type="ChEBI" id="CHEBI:456215"/>
        <dbReference type="EC" id="2.10.1.1"/>
    </reaction>
</comment>
<dbReference type="Pfam" id="PF03454">
    <property type="entry name" value="MoeA_C"/>
    <property type="match status" value="1"/>
</dbReference>
<keyword evidence="10" id="KW-1185">Reference proteome</keyword>
<dbReference type="InterPro" id="IPR005110">
    <property type="entry name" value="MoeA_linker/N"/>
</dbReference>
<comment type="similarity">
    <text evidence="3 7">Belongs to the MoeA family.</text>
</comment>
<dbReference type="PANTHER" id="PTHR10192:SF5">
    <property type="entry name" value="GEPHYRIN"/>
    <property type="match status" value="1"/>
</dbReference>
<dbReference type="Pfam" id="PF00994">
    <property type="entry name" value="MoCF_biosynth"/>
    <property type="match status" value="1"/>
</dbReference>
<keyword evidence="7" id="KW-0479">Metal-binding</keyword>
<accession>A0ABP5M5P0</accession>
<dbReference type="CDD" id="cd00887">
    <property type="entry name" value="MoeA"/>
    <property type="match status" value="1"/>
</dbReference>
<dbReference type="PROSITE" id="PS01079">
    <property type="entry name" value="MOCF_BIOSYNTHESIS_2"/>
    <property type="match status" value="1"/>
</dbReference>
<evidence type="ECO:0000256" key="2">
    <source>
        <dbReference type="ARBA" id="ARBA00005046"/>
    </source>
</evidence>
<dbReference type="InterPro" id="IPR005111">
    <property type="entry name" value="MoeA_C_domain_IV"/>
</dbReference>
<proteinExistence type="inferred from homology"/>
<dbReference type="InterPro" id="IPR036135">
    <property type="entry name" value="MoeA_linker/N_sf"/>
</dbReference>
<dbReference type="Proteomes" id="UP001501020">
    <property type="component" value="Unassembled WGS sequence"/>
</dbReference>
<gene>
    <name evidence="9" type="ORF">GCM10009727_71510</name>
</gene>
<evidence type="ECO:0000256" key="5">
    <source>
        <dbReference type="ARBA" id="ARBA00023150"/>
    </source>
</evidence>
<dbReference type="PANTHER" id="PTHR10192">
    <property type="entry name" value="MOLYBDOPTERIN BIOSYNTHESIS PROTEIN"/>
    <property type="match status" value="1"/>
</dbReference>